<dbReference type="Gene3D" id="1.10.30.50">
    <property type="match status" value="1"/>
</dbReference>
<keyword evidence="3" id="KW-0540">Nuclease</keyword>
<dbReference type="GO" id="GO:0008270">
    <property type="term" value="F:zinc ion binding"/>
    <property type="evidence" value="ECO:0007669"/>
    <property type="project" value="InterPro"/>
</dbReference>
<protein>
    <submittedName>
        <fullName evidence="3">HNH endonuclease</fullName>
    </submittedName>
</protein>
<keyword evidence="3" id="KW-0378">Hydrolase</keyword>
<accession>V5R8P9</accession>
<feature type="domain" description="HNH" evidence="2">
    <location>
        <begin position="29"/>
        <end position="82"/>
    </location>
</feature>
<evidence type="ECO:0000313" key="3">
    <source>
        <dbReference type="EMBL" id="AHB31611.1"/>
    </source>
</evidence>
<evidence type="ECO:0000256" key="1">
    <source>
        <dbReference type="SAM" id="MobiDB-lite"/>
    </source>
</evidence>
<dbReference type="CDD" id="cd00085">
    <property type="entry name" value="HNHc"/>
    <property type="match status" value="1"/>
</dbReference>
<organism evidence="3 4">
    <name type="scientific">Arthrobacter phage vB_ArS-ArV2</name>
    <dbReference type="NCBI Taxonomy" id="1414742"/>
    <lineage>
        <taxon>Viruses</taxon>
        <taxon>Duplodnaviria</taxon>
        <taxon>Heunggongvirae</taxon>
        <taxon>Uroviricota</taxon>
        <taxon>Caudoviricetes</taxon>
        <taxon>Arvduovirus</taxon>
        <taxon>Arvduovirus ArV2</taxon>
    </lineage>
</organism>
<dbReference type="KEGG" id="vg:17776862"/>
<dbReference type="Proteomes" id="UP000018644">
    <property type="component" value="Segment"/>
</dbReference>
<dbReference type="EMBL" id="KF692088">
    <property type="protein sequence ID" value="AHB31611.1"/>
    <property type="molecule type" value="Genomic_DNA"/>
</dbReference>
<proteinExistence type="predicted"/>
<evidence type="ECO:0000313" key="4">
    <source>
        <dbReference type="Proteomes" id="UP000018644"/>
    </source>
</evidence>
<keyword evidence="3" id="KW-0255">Endonuclease</keyword>
<keyword evidence="4" id="KW-1185">Reference proteome</keyword>
<dbReference type="GeneID" id="17776862"/>
<sequence>MPTKPNPRRSNGTLRDKIRARVLREETHCWLCGKEVDKTLPHGQPGSPEVDEINPVSKGGSPFDRKNCRLAHRLCNQKRGNRDPHATRYADMRPLKTSRQWR</sequence>
<dbReference type="GO" id="GO:0003676">
    <property type="term" value="F:nucleic acid binding"/>
    <property type="evidence" value="ECO:0007669"/>
    <property type="project" value="InterPro"/>
</dbReference>
<feature type="compositionally biased region" description="Basic and acidic residues" evidence="1">
    <location>
        <begin position="80"/>
        <end position="94"/>
    </location>
</feature>
<dbReference type="Pfam" id="PF01844">
    <property type="entry name" value="HNH"/>
    <property type="match status" value="1"/>
</dbReference>
<dbReference type="GO" id="GO:0004519">
    <property type="term" value="F:endonuclease activity"/>
    <property type="evidence" value="ECO:0007669"/>
    <property type="project" value="UniProtKB-KW"/>
</dbReference>
<reference evidence="3 4" key="1">
    <citation type="journal article" date="2014" name="PLoS ONE">
        <title>Isolation and Characterization of vB_ArS-ArV2 - First Arthrobacter sp. Infecting Bacteriophage with Completely Sequenced Genome.</title>
        <authorList>
            <person name="Simoliunas E."/>
            <person name="Kaliniene L."/>
            <person name="Stasilo M."/>
            <person name="Truncaite L."/>
            <person name="Zajanckauskaite A."/>
            <person name="Staniulis J."/>
            <person name="Nainys J."/>
            <person name="Kaupinis A."/>
            <person name="Valius M."/>
            <person name="Meskys R."/>
        </authorList>
    </citation>
    <scope>NUCLEOTIDE SEQUENCE [LARGE SCALE GENOMIC DNA]</scope>
</reference>
<dbReference type="OrthoDB" id="20122at10239"/>
<feature type="region of interest" description="Disordered" evidence="1">
    <location>
        <begin position="36"/>
        <end position="102"/>
    </location>
</feature>
<dbReference type="InterPro" id="IPR003615">
    <property type="entry name" value="HNH_nuc"/>
</dbReference>
<dbReference type="InterPro" id="IPR002711">
    <property type="entry name" value="HNH"/>
</dbReference>
<dbReference type="RefSeq" id="YP_008857871.1">
    <property type="nucleotide sequence ID" value="NC_022972.2"/>
</dbReference>
<evidence type="ECO:0000259" key="2">
    <source>
        <dbReference type="Pfam" id="PF01844"/>
    </source>
</evidence>
<gene>
    <name evidence="3" type="ORF">ArV2_gp68</name>
</gene>
<name>V5R8P9_9CAUD</name>